<evidence type="ECO:0000313" key="8">
    <source>
        <dbReference type="Proteomes" id="UP000190460"/>
    </source>
</evidence>
<gene>
    <name evidence="7" type="ORF">SAMN02745130_02971</name>
</gene>
<reference evidence="7 8" key="1">
    <citation type="submission" date="2017-02" db="EMBL/GenBank/DDBJ databases">
        <authorList>
            <person name="Peterson S.W."/>
        </authorList>
    </citation>
    <scope>NUCLEOTIDE SEQUENCE [LARGE SCALE GENOMIC DNA]</scope>
    <source>
        <strain evidence="7 8">ATCC 49788</strain>
    </source>
</reference>
<evidence type="ECO:0000256" key="3">
    <source>
        <dbReference type="ARBA" id="ARBA00023125"/>
    </source>
</evidence>
<dbReference type="RefSeq" id="WP_078923422.1">
    <property type="nucleotide sequence ID" value="NZ_FUYB01000017.1"/>
</dbReference>
<keyword evidence="2" id="KW-0815">Transposition</keyword>
<evidence type="ECO:0000256" key="1">
    <source>
        <dbReference type="ARBA" id="ARBA00008761"/>
    </source>
</evidence>
<evidence type="ECO:0000259" key="5">
    <source>
        <dbReference type="Pfam" id="PF01385"/>
    </source>
</evidence>
<keyword evidence="4" id="KW-0233">DNA recombination</keyword>
<dbReference type="InterPro" id="IPR001959">
    <property type="entry name" value="Transposase"/>
</dbReference>
<dbReference type="Pfam" id="PF01385">
    <property type="entry name" value="OrfB_IS605"/>
    <property type="match status" value="1"/>
</dbReference>
<feature type="domain" description="Cas12f1-like TNB" evidence="6">
    <location>
        <begin position="279"/>
        <end position="350"/>
    </location>
</feature>
<dbReference type="Pfam" id="PF07282">
    <property type="entry name" value="Cas12f1-like_TNB"/>
    <property type="match status" value="1"/>
</dbReference>
<dbReference type="NCBIfam" id="NF040570">
    <property type="entry name" value="guided_TnpB"/>
    <property type="match status" value="1"/>
</dbReference>
<evidence type="ECO:0000256" key="2">
    <source>
        <dbReference type="ARBA" id="ARBA00022578"/>
    </source>
</evidence>
<keyword evidence="8" id="KW-1185">Reference proteome</keyword>
<dbReference type="STRING" id="92487.SAMN02745130_02971"/>
<sequence>MTEKANLKTLKVRIKDKHKLILERMAFEVNQVWNAANEITANYSDIPIPEVGWLKTYFSAFDLQKDLKRLKAERGFIFHSTTVQEVIAAHHKARRQFKTDKLRWRVSGGARRSLGWIPFKVGAAKWKSGQVYFAGHYFKVWDSYGLAQFEFRSGSFSQDARGRWYFNIVVEVAQTTSSAIGQVGVDLGLKTTATCSNGLKLESEQFYRELEPKLGLAQRANKKQRVKAIHAKIKNRRLNHLHQFTTQIVKNNALIVVGDVSSKALAKTKMAKSVLDAGWYTLKTPLDYKSKAMQAVFIEVNESYTTQTCSCCGCISSNSPKGRAGLGIREWTCPECGAMHDRDINAARNILAAGHCRLAGGILAL</sequence>
<evidence type="ECO:0000313" key="7">
    <source>
        <dbReference type="EMBL" id="SKA88606.1"/>
    </source>
</evidence>
<protein>
    <submittedName>
        <fullName evidence="7">Transposase, IS605 OrfB family, central region</fullName>
    </submittedName>
</protein>
<dbReference type="OrthoDB" id="5613790at2"/>
<keyword evidence="3" id="KW-0238">DNA-binding</keyword>
<organism evidence="7 8">
    <name type="scientific">Thiothrix eikelboomii</name>
    <dbReference type="NCBI Taxonomy" id="92487"/>
    <lineage>
        <taxon>Bacteria</taxon>
        <taxon>Pseudomonadati</taxon>
        <taxon>Pseudomonadota</taxon>
        <taxon>Gammaproteobacteria</taxon>
        <taxon>Thiotrichales</taxon>
        <taxon>Thiotrichaceae</taxon>
        <taxon>Thiothrix</taxon>
    </lineage>
</organism>
<name>A0A1T4XGD0_9GAMM</name>
<dbReference type="AlphaFoldDB" id="A0A1T4XGD0"/>
<accession>A0A1T4XGD0</accession>
<dbReference type="EMBL" id="FUYB01000017">
    <property type="protein sequence ID" value="SKA88606.1"/>
    <property type="molecule type" value="Genomic_DNA"/>
</dbReference>
<dbReference type="Proteomes" id="UP000190460">
    <property type="component" value="Unassembled WGS sequence"/>
</dbReference>
<comment type="similarity">
    <text evidence="1">In the C-terminal section; belongs to the transposase 35 family.</text>
</comment>
<dbReference type="InterPro" id="IPR010095">
    <property type="entry name" value="Cas12f1-like_TNB"/>
</dbReference>
<dbReference type="GO" id="GO:0006310">
    <property type="term" value="P:DNA recombination"/>
    <property type="evidence" value="ECO:0007669"/>
    <property type="project" value="UniProtKB-KW"/>
</dbReference>
<dbReference type="GO" id="GO:0003677">
    <property type="term" value="F:DNA binding"/>
    <property type="evidence" value="ECO:0007669"/>
    <property type="project" value="UniProtKB-KW"/>
</dbReference>
<feature type="domain" description="Probable transposase IS891/IS1136/IS1341" evidence="5">
    <location>
        <begin position="170"/>
        <end position="267"/>
    </location>
</feature>
<evidence type="ECO:0000256" key="4">
    <source>
        <dbReference type="ARBA" id="ARBA00023172"/>
    </source>
</evidence>
<evidence type="ECO:0000259" key="6">
    <source>
        <dbReference type="Pfam" id="PF07282"/>
    </source>
</evidence>
<proteinExistence type="inferred from homology"/>
<dbReference type="GO" id="GO:0032196">
    <property type="term" value="P:transposition"/>
    <property type="evidence" value="ECO:0007669"/>
    <property type="project" value="UniProtKB-KW"/>
</dbReference>